<evidence type="ECO:0000313" key="1">
    <source>
        <dbReference type="EMBL" id="AUZ20628.1"/>
    </source>
</evidence>
<protein>
    <submittedName>
        <fullName evidence="1">Sugar ABC transporter substrate-binding protein</fullName>
    </submittedName>
</protein>
<dbReference type="EMBL" id="MG719279">
    <property type="protein sequence ID" value="AUZ20628.1"/>
    <property type="molecule type" value="Genomic_DNA"/>
</dbReference>
<dbReference type="Gene3D" id="3.40.190.10">
    <property type="entry name" value="Periplasmic binding protein-like II"/>
    <property type="match status" value="1"/>
</dbReference>
<reference evidence="1" key="1">
    <citation type="submission" date="2017-12" db="EMBL/GenBank/DDBJ databases">
        <title>Uncultured bacterium Ad_142_N07 contig2 genomic sequence.</title>
        <authorList>
            <person name="Lee K.-T."/>
            <person name="Kim J.-Y."/>
            <person name="Kim Y.-J."/>
            <person name="Ahn J.-H."/>
            <person name="Park M.-N."/>
            <person name="Kim J.-H."/>
            <person name="Kim T.-H."/>
        </authorList>
    </citation>
    <scope>NUCLEOTIDE SEQUENCE</scope>
</reference>
<dbReference type="PROSITE" id="PS51257">
    <property type="entry name" value="PROKAR_LIPOPROTEIN"/>
    <property type="match status" value="1"/>
</dbReference>
<dbReference type="AlphaFoldDB" id="A0A3Q8D538"/>
<name>A0A3Q8D538_9BACT</name>
<dbReference type="SUPFAM" id="SSF53850">
    <property type="entry name" value="Periplasmic binding protein-like II"/>
    <property type="match status" value="1"/>
</dbReference>
<sequence length="460" mass="51681">MNDRIEIKGGFLGMKKIMALVVAAIMLLGCCSLALAEVPESYPEVIEGLDFGGATVHIYDWYSNGTRAEDPTDDQQLQYDWWDYLEATYNVKFDENTLSNWDGMVAALQEIVTNKKNDELMIVGVSGGFVGPVLANGLFMPWTYATENFNKATVDFMTVNGVCYGVCGGKYFEPRQCVFFNKQVLEDANINWEELYDLQAAGEWTWDKMEEYMEAVQRDLDNDDVLDVYALTGNGDDGTIGLVVSNNGDFFAFDENGKLQYTADKDNNTLEALARRQEWSKYYRPNENWDDYQRFWPEGNVAFFIGQSYEGFNGNSTVNGIERWGCVAMPKGPAAENYTSAADNNVFGIPAVYDEETSLKLQMIYTLYRMNPEADEDNWSTPFYALTDDRAIEETYAYLRENGTIMKFNYLGDRNTILGSGILWALGNGTPAEITEAARPAMEALCADFNGETVEAPAAE</sequence>
<accession>A0A3Q8D538</accession>
<organism evidence="1">
    <name type="scientific">uncultured bacterium Ad_142_N07</name>
    <dbReference type="NCBI Taxonomy" id="1489286"/>
    <lineage>
        <taxon>Bacteria</taxon>
        <taxon>environmental samples</taxon>
    </lineage>
</organism>
<proteinExistence type="predicted"/>